<comment type="caution">
    <text evidence="1">The sequence shown here is derived from an EMBL/GenBank/DDBJ whole genome shotgun (WGS) entry which is preliminary data.</text>
</comment>
<organism evidence="1 2">
    <name type="scientific">Exophiala bonariae</name>
    <dbReference type="NCBI Taxonomy" id="1690606"/>
    <lineage>
        <taxon>Eukaryota</taxon>
        <taxon>Fungi</taxon>
        <taxon>Dikarya</taxon>
        <taxon>Ascomycota</taxon>
        <taxon>Pezizomycotina</taxon>
        <taxon>Eurotiomycetes</taxon>
        <taxon>Chaetothyriomycetidae</taxon>
        <taxon>Chaetothyriales</taxon>
        <taxon>Herpotrichiellaceae</taxon>
        <taxon>Exophiala</taxon>
    </lineage>
</organism>
<protein>
    <submittedName>
        <fullName evidence="1">Uncharacterized protein</fullName>
    </submittedName>
</protein>
<dbReference type="RefSeq" id="XP_064711010.1">
    <property type="nucleotide sequence ID" value="XM_064848386.1"/>
</dbReference>
<sequence>MWRSDPANAVWARVVKYKRTFRVKWFENAIEAEKHSVKAEKMLANRDFKLAYRLSNVIHNINTATPEQRREWGLGRTTINSIAEQKTFITGAVRMIIEHSSGETIKTGEEYGQDTLADVNATEAAKLPMYMKNLIGSGDDLQPRYFMLDGLESRSYFREPDKKAPRRVLVSTDQLGELEMTTSIDEIIDWLITNMNTLRVAENCTDVYQQIRRRIQSIYDYSFDVQKLERALSRSGDDVRNGKLYVSESIGWHRKSSGKNP</sequence>
<reference evidence="1 2" key="1">
    <citation type="submission" date="2023-08" db="EMBL/GenBank/DDBJ databases">
        <title>Black Yeasts Isolated from many extreme environments.</title>
        <authorList>
            <person name="Coleine C."/>
            <person name="Stajich J.E."/>
            <person name="Selbmann L."/>
        </authorList>
    </citation>
    <scope>NUCLEOTIDE SEQUENCE [LARGE SCALE GENOMIC DNA]</scope>
    <source>
        <strain evidence="1 2">CCFEE 5792</strain>
    </source>
</reference>
<keyword evidence="2" id="KW-1185">Reference proteome</keyword>
<dbReference type="EMBL" id="JAVRRD010000002">
    <property type="protein sequence ID" value="KAK5062738.1"/>
    <property type="molecule type" value="Genomic_DNA"/>
</dbReference>
<evidence type="ECO:0000313" key="1">
    <source>
        <dbReference type="EMBL" id="KAK5062738.1"/>
    </source>
</evidence>
<proteinExistence type="predicted"/>
<name>A0AAV9NNK7_9EURO</name>
<gene>
    <name evidence="1" type="ORF">LTR84_004812</name>
</gene>
<evidence type="ECO:0000313" key="2">
    <source>
        <dbReference type="Proteomes" id="UP001358417"/>
    </source>
</evidence>
<accession>A0AAV9NNK7</accession>
<dbReference type="AlphaFoldDB" id="A0AAV9NNK7"/>
<dbReference type="Proteomes" id="UP001358417">
    <property type="component" value="Unassembled WGS sequence"/>
</dbReference>
<dbReference type="GeneID" id="89972990"/>